<sequence>MAKSHDGSDRFRSRFLRGERLIGAFIKTPTSHATEILGLVGFDFVVIDAEHAPFDRIATDQVLLACRAFDIAGVVRVSEATPAQILSALDSGAEAVLVPHVDSAAKAAAVVSAGRYRQGARGFSNSPRAGEYGGRNMADHIQRSDAGVALIAMIEDVAAIDLLDEILAVDGIDGIFIGRGDLAVAMRADSPNADEVSAAVEKTTAAARRAGKPIMVMVGAASDSTRFATQGATAFIVSSDQGLMRQAATKVLKDFAEL</sequence>
<dbReference type="EMBL" id="JACVVX010000009">
    <property type="protein sequence ID" value="MBD0417084.1"/>
    <property type="molecule type" value="Genomic_DNA"/>
</dbReference>
<comment type="similarity">
    <text evidence="1">Belongs to the HpcH/HpaI aldolase family.</text>
</comment>
<dbReference type="AlphaFoldDB" id="A0A8J6U056"/>
<evidence type="ECO:0000259" key="4">
    <source>
        <dbReference type="Pfam" id="PF03328"/>
    </source>
</evidence>
<name>A0A8J6U056_9HYPH</name>
<comment type="caution">
    <text evidence="5">The sequence shown here is derived from an EMBL/GenBank/DDBJ whole genome shotgun (WGS) entry which is preliminary data.</text>
</comment>
<accession>A0A8J6U056</accession>
<keyword evidence="3" id="KW-0456">Lyase</keyword>
<dbReference type="SUPFAM" id="SSF51621">
    <property type="entry name" value="Phosphoenolpyruvate/pyruvate domain"/>
    <property type="match status" value="1"/>
</dbReference>
<dbReference type="InterPro" id="IPR015813">
    <property type="entry name" value="Pyrv/PenolPyrv_kinase-like_dom"/>
</dbReference>
<organism evidence="5 6">
    <name type="scientific">Oryzicola mucosus</name>
    <dbReference type="NCBI Taxonomy" id="2767425"/>
    <lineage>
        <taxon>Bacteria</taxon>
        <taxon>Pseudomonadati</taxon>
        <taxon>Pseudomonadota</taxon>
        <taxon>Alphaproteobacteria</taxon>
        <taxon>Hyphomicrobiales</taxon>
        <taxon>Phyllobacteriaceae</taxon>
        <taxon>Oryzicola</taxon>
    </lineage>
</organism>
<evidence type="ECO:0000313" key="5">
    <source>
        <dbReference type="EMBL" id="MBD0417084.1"/>
    </source>
</evidence>
<dbReference type="GO" id="GO:0046872">
    <property type="term" value="F:metal ion binding"/>
    <property type="evidence" value="ECO:0007669"/>
    <property type="project" value="UniProtKB-KW"/>
</dbReference>
<dbReference type="InterPro" id="IPR050251">
    <property type="entry name" value="HpcH-HpaI_aldolase"/>
</dbReference>
<dbReference type="Proteomes" id="UP000643405">
    <property type="component" value="Unassembled WGS sequence"/>
</dbReference>
<proteinExistence type="inferred from homology"/>
<dbReference type="InterPro" id="IPR005000">
    <property type="entry name" value="Aldolase/citrate-lyase_domain"/>
</dbReference>
<protein>
    <submittedName>
        <fullName evidence="5">Aldolase</fullName>
    </submittedName>
</protein>
<reference evidence="5" key="1">
    <citation type="submission" date="2020-09" db="EMBL/GenBank/DDBJ databases">
        <title>Genome seq and assembly of Tianweitania sp.</title>
        <authorList>
            <person name="Chhetri G."/>
        </authorList>
    </citation>
    <scope>NUCLEOTIDE SEQUENCE</scope>
    <source>
        <strain evidence="5">Rool2</strain>
    </source>
</reference>
<evidence type="ECO:0000313" key="6">
    <source>
        <dbReference type="Proteomes" id="UP000643405"/>
    </source>
</evidence>
<dbReference type="Pfam" id="PF03328">
    <property type="entry name" value="HpcH_HpaI"/>
    <property type="match status" value="1"/>
</dbReference>
<dbReference type="GO" id="GO:0005737">
    <property type="term" value="C:cytoplasm"/>
    <property type="evidence" value="ECO:0007669"/>
    <property type="project" value="TreeGrafter"/>
</dbReference>
<keyword evidence="2" id="KW-0479">Metal-binding</keyword>
<evidence type="ECO:0000256" key="2">
    <source>
        <dbReference type="ARBA" id="ARBA00022723"/>
    </source>
</evidence>
<keyword evidence="6" id="KW-1185">Reference proteome</keyword>
<dbReference type="PANTHER" id="PTHR30502:SF0">
    <property type="entry name" value="PHOSPHOENOLPYRUVATE CARBOXYLASE FAMILY PROTEIN"/>
    <property type="match status" value="1"/>
</dbReference>
<dbReference type="GO" id="GO:0016832">
    <property type="term" value="F:aldehyde-lyase activity"/>
    <property type="evidence" value="ECO:0007669"/>
    <property type="project" value="TreeGrafter"/>
</dbReference>
<feature type="domain" description="HpcH/HpaI aldolase/citrate lyase" evidence="4">
    <location>
        <begin position="23"/>
        <end position="246"/>
    </location>
</feature>
<evidence type="ECO:0000256" key="1">
    <source>
        <dbReference type="ARBA" id="ARBA00005568"/>
    </source>
</evidence>
<gene>
    <name evidence="5" type="ORF">ICI42_20755</name>
</gene>
<dbReference type="InterPro" id="IPR040442">
    <property type="entry name" value="Pyrv_kinase-like_dom_sf"/>
</dbReference>
<evidence type="ECO:0000256" key="3">
    <source>
        <dbReference type="ARBA" id="ARBA00023239"/>
    </source>
</evidence>
<dbReference type="RefSeq" id="WP_188166525.1">
    <property type="nucleotide sequence ID" value="NZ_JACVVX010000009.1"/>
</dbReference>
<dbReference type="Gene3D" id="3.20.20.60">
    <property type="entry name" value="Phosphoenolpyruvate-binding domains"/>
    <property type="match status" value="1"/>
</dbReference>
<dbReference type="PANTHER" id="PTHR30502">
    <property type="entry name" value="2-KETO-3-DEOXY-L-RHAMNONATE ALDOLASE"/>
    <property type="match status" value="1"/>
</dbReference>